<dbReference type="Gene3D" id="3.40.50.300">
    <property type="entry name" value="P-loop containing nucleotide triphosphate hydrolases"/>
    <property type="match status" value="1"/>
</dbReference>
<comment type="caution">
    <text evidence="1">The sequence shown here is derived from an EMBL/GenBank/DDBJ whole genome shotgun (WGS) entry which is preliminary data.</text>
</comment>
<name>A0ABT9NJB0_9ACTN</name>
<dbReference type="Proteomes" id="UP001240447">
    <property type="component" value="Unassembled WGS sequence"/>
</dbReference>
<keyword evidence="2" id="KW-1185">Reference proteome</keyword>
<dbReference type="Pfam" id="PF13481">
    <property type="entry name" value="AAA_25"/>
    <property type="match status" value="1"/>
</dbReference>
<dbReference type="SUPFAM" id="SSF52540">
    <property type="entry name" value="P-loop containing nucleoside triphosphate hydrolases"/>
    <property type="match status" value="1"/>
</dbReference>
<evidence type="ECO:0000313" key="1">
    <source>
        <dbReference type="EMBL" id="MDP9820506.1"/>
    </source>
</evidence>
<protein>
    <recommendedName>
        <fullName evidence="3">SF4 helicase domain-containing protein</fullName>
    </recommendedName>
</protein>
<accession>A0ABT9NJB0</accession>
<dbReference type="RefSeq" id="WP_181641721.1">
    <property type="nucleotide sequence ID" value="NZ_CCXJ01000178.1"/>
</dbReference>
<dbReference type="EMBL" id="JAUSQM010000001">
    <property type="protein sequence ID" value="MDP9820506.1"/>
    <property type="molecule type" value="Genomic_DNA"/>
</dbReference>
<sequence>MGPAIQQLPTVFPTLEQAGIRLRRGTVTMIAATPASLKSMLTLYWVGRMGLPTLFFSADTDEYESMKRATAMVTGETQDQIEAGIAAGVDYAPALTHLSHIRWVFETDPTYRDLELETAAFAEAYGQFPSIIVIDNLMNVVPENDNEWMGMRDTTKALKRLVRITGSSVFVLHHNSESEKDNSKPAARVKLQGKVSQLPEVILSIARSDNEMRIAAVKNRFGPGDASGERYVTLYVDPSRCTFYLSRHDMQSGRAA</sequence>
<proteinExistence type="predicted"/>
<reference evidence="1 2" key="1">
    <citation type="submission" date="2023-07" db="EMBL/GenBank/DDBJ databases">
        <title>Sequencing the genomes of 1000 actinobacteria strains.</title>
        <authorList>
            <person name="Klenk H.-P."/>
        </authorList>
    </citation>
    <scope>NUCLEOTIDE SEQUENCE [LARGE SCALE GENOMIC DNA]</scope>
    <source>
        <strain evidence="1 2">GD13</strain>
    </source>
</reference>
<dbReference type="InterPro" id="IPR027417">
    <property type="entry name" value="P-loop_NTPase"/>
</dbReference>
<organism evidence="1 2">
    <name type="scientific">Nocardioides massiliensis</name>
    <dbReference type="NCBI Taxonomy" id="1325935"/>
    <lineage>
        <taxon>Bacteria</taxon>
        <taxon>Bacillati</taxon>
        <taxon>Actinomycetota</taxon>
        <taxon>Actinomycetes</taxon>
        <taxon>Propionibacteriales</taxon>
        <taxon>Nocardioidaceae</taxon>
        <taxon>Nocardioides</taxon>
    </lineage>
</organism>
<evidence type="ECO:0000313" key="2">
    <source>
        <dbReference type="Proteomes" id="UP001240447"/>
    </source>
</evidence>
<evidence type="ECO:0008006" key="3">
    <source>
        <dbReference type="Google" id="ProtNLM"/>
    </source>
</evidence>
<gene>
    <name evidence="1" type="ORF">J2S59_000315</name>
</gene>